<dbReference type="InterPro" id="IPR029055">
    <property type="entry name" value="Ntn_hydrolases_N"/>
</dbReference>
<accession>A0A8J2Y7F2</accession>
<organism evidence="4 5">
    <name type="scientific">Planktosalinus lacus</name>
    <dbReference type="NCBI Taxonomy" id="1526573"/>
    <lineage>
        <taxon>Bacteria</taxon>
        <taxon>Pseudomonadati</taxon>
        <taxon>Bacteroidota</taxon>
        <taxon>Flavobacteriia</taxon>
        <taxon>Flavobacteriales</taxon>
        <taxon>Flavobacteriaceae</taxon>
        <taxon>Planktosalinus</taxon>
    </lineage>
</organism>
<keyword evidence="1" id="KW-0808">Transferase</keyword>
<proteinExistence type="predicted"/>
<dbReference type="InterPro" id="IPR029057">
    <property type="entry name" value="PRTase-like"/>
</dbReference>
<reference evidence="4" key="1">
    <citation type="journal article" date="2014" name="Int. J. Syst. Evol. Microbiol.">
        <title>Complete genome sequence of Corynebacterium casei LMG S-19264T (=DSM 44701T), isolated from a smear-ripened cheese.</title>
        <authorList>
            <consortium name="US DOE Joint Genome Institute (JGI-PGF)"/>
            <person name="Walter F."/>
            <person name="Albersmeier A."/>
            <person name="Kalinowski J."/>
            <person name="Ruckert C."/>
        </authorList>
    </citation>
    <scope>NUCLEOTIDE SEQUENCE</scope>
    <source>
        <strain evidence="4">CGMCC 1.12924</strain>
    </source>
</reference>
<evidence type="ECO:0000259" key="3">
    <source>
        <dbReference type="PROSITE" id="PS51278"/>
    </source>
</evidence>
<dbReference type="AlphaFoldDB" id="A0A8J2Y7F2"/>
<dbReference type="RefSeq" id="WP_188438519.1">
    <property type="nucleotide sequence ID" value="NZ_BMGK01000001.1"/>
</dbReference>
<dbReference type="Gene3D" id="3.60.20.10">
    <property type="entry name" value="Glutamine Phosphoribosylpyrophosphate, subunit 1, domain 1"/>
    <property type="match status" value="1"/>
</dbReference>
<evidence type="ECO:0000313" key="4">
    <source>
        <dbReference type="EMBL" id="GGD81029.1"/>
    </source>
</evidence>
<gene>
    <name evidence="4" type="primary">purF</name>
    <name evidence="4" type="ORF">GCM10011312_01660</name>
</gene>
<dbReference type="EMBL" id="BMGK01000001">
    <property type="protein sequence ID" value="GGD81029.1"/>
    <property type="molecule type" value="Genomic_DNA"/>
</dbReference>
<keyword evidence="5" id="KW-1185">Reference proteome</keyword>
<evidence type="ECO:0000256" key="2">
    <source>
        <dbReference type="ARBA" id="ARBA00022962"/>
    </source>
</evidence>
<keyword evidence="2" id="KW-0315">Glutamine amidotransferase</keyword>
<sequence length="632" mass="71846">MSDVLKHECGIALIRLLKPLEYYHEKYGTAFYGVNKMYLMMEKQHNRGQDGAGIASIKLDAEPGNRYISRKRSNAAQPIQDIFTHINNEINTAFTEHPEYINDVAAQKRNLPFIGELLLGHVRYGTFGKNSVENVHPFMRQNNWMHRNLIIAGNFNMTNTTQLFNNLINLGMHPKEKADTITVMEKIGHFLDDAVAKLYKKAKSKGFSKVEASPYIAKKLNIAKILKKSSKDWDGGYAMAGLIGHGDSFVLRDPAGIRPTYYYKDDEVVVVASERPVIQTVFNVPFEDVHELDPGCALIVKKSGDFSIEKVLEPLQKKSCSFERIYFSRGSDAEIYQERKELGRLLMPKVLEAIKYDTQKTVFSYIPNTAETSFYGLVEAAQDELNKQKNEAILKEQGNLTEKKLQQIQSYKLRTEKIAVKDVKLRTFITEDSSRDDLVAHVYDVTYGVIKPEDNLVIIDDSIVRGTTLKKSILKILDRLNPKQIVVVSSAPQIRYPDCYGIDMARLENLIAFEAALELLKEAGNEKTIQDVYEKCKLQEKLNDDEVVNFVKEIYSPFADQEISDKIAQLIGNESIKAEVKLIFQTVDNLHKACPNNLGDWYFTGDYPTPGGNRVVNKAFINFFEGNKERAY</sequence>
<dbReference type="InterPro" id="IPR017932">
    <property type="entry name" value="GATase_2_dom"/>
</dbReference>
<dbReference type="PANTHER" id="PTHR11907">
    <property type="entry name" value="AMIDOPHOSPHORIBOSYLTRANSFERASE"/>
    <property type="match status" value="1"/>
</dbReference>
<feature type="domain" description="Glutamine amidotransferase type-2" evidence="3">
    <location>
        <begin position="9"/>
        <end position="303"/>
    </location>
</feature>
<evidence type="ECO:0000313" key="5">
    <source>
        <dbReference type="Proteomes" id="UP000652231"/>
    </source>
</evidence>
<dbReference type="CDD" id="cd06223">
    <property type="entry name" value="PRTases_typeI"/>
    <property type="match status" value="1"/>
</dbReference>
<dbReference type="GO" id="GO:0016740">
    <property type="term" value="F:transferase activity"/>
    <property type="evidence" value="ECO:0007669"/>
    <property type="project" value="UniProtKB-KW"/>
</dbReference>
<evidence type="ECO:0000256" key="1">
    <source>
        <dbReference type="ARBA" id="ARBA00022679"/>
    </source>
</evidence>
<dbReference type="SUPFAM" id="SSF53271">
    <property type="entry name" value="PRTase-like"/>
    <property type="match status" value="1"/>
</dbReference>
<dbReference type="InterPro" id="IPR000836">
    <property type="entry name" value="PRTase_dom"/>
</dbReference>
<dbReference type="Proteomes" id="UP000652231">
    <property type="component" value="Unassembled WGS sequence"/>
</dbReference>
<comment type="caution">
    <text evidence="4">The sequence shown here is derived from an EMBL/GenBank/DDBJ whole genome shotgun (WGS) entry which is preliminary data.</text>
</comment>
<name>A0A8J2Y7F2_9FLAO</name>
<dbReference type="SUPFAM" id="SSF56235">
    <property type="entry name" value="N-terminal nucleophile aminohydrolases (Ntn hydrolases)"/>
    <property type="match status" value="1"/>
</dbReference>
<protein>
    <submittedName>
        <fullName evidence="4">Amidophosphoribosyltransferase</fullName>
    </submittedName>
</protein>
<reference evidence="4" key="2">
    <citation type="submission" date="2020-09" db="EMBL/GenBank/DDBJ databases">
        <authorList>
            <person name="Sun Q."/>
            <person name="Zhou Y."/>
        </authorList>
    </citation>
    <scope>NUCLEOTIDE SEQUENCE</scope>
    <source>
        <strain evidence="4">CGMCC 1.12924</strain>
    </source>
</reference>
<dbReference type="PROSITE" id="PS51278">
    <property type="entry name" value="GATASE_TYPE_2"/>
    <property type="match status" value="1"/>
</dbReference>